<evidence type="ECO:0000313" key="1">
    <source>
        <dbReference type="EMBL" id="TCD00289.1"/>
    </source>
</evidence>
<keyword evidence="2" id="KW-1185">Reference proteome</keyword>
<dbReference type="AlphaFoldDB" id="A0A4R0NJ92"/>
<protein>
    <recommendedName>
        <fullName evidence="3">Lipocalin-like domain-containing protein</fullName>
    </recommendedName>
</protein>
<organism evidence="1 2">
    <name type="scientific">Pedobacter frigidisoli</name>
    <dbReference type="NCBI Taxonomy" id="2530455"/>
    <lineage>
        <taxon>Bacteria</taxon>
        <taxon>Pseudomonadati</taxon>
        <taxon>Bacteroidota</taxon>
        <taxon>Sphingobacteriia</taxon>
        <taxon>Sphingobacteriales</taxon>
        <taxon>Sphingobacteriaceae</taxon>
        <taxon>Pedobacter</taxon>
    </lineage>
</organism>
<dbReference type="RefSeq" id="WP_131562548.1">
    <property type="nucleotide sequence ID" value="NZ_SJSN01000024.1"/>
</dbReference>
<comment type="caution">
    <text evidence="1">The sequence shown here is derived from an EMBL/GenBank/DDBJ whole genome shotgun (WGS) entry which is preliminary data.</text>
</comment>
<name>A0A4R0NJ92_9SPHI</name>
<dbReference type="EMBL" id="SJSN01000024">
    <property type="protein sequence ID" value="TCD00289.1"/>
    <property type="molecule type" value="Genomic_DNA"/>
</dbReference>
<accession>A0A4R0NJ92</accession>
<proteinExistence type="predicted"/>
<evidence type="ECO:0008006" key="3">
    <source>
        <dbReference type="Google" id="ProtNLM"/>
    </source>
</evidence>
<evidence type="ECO:0000313" key="2">
    <source>
        <dbReference type="Proteomes" id="UP000291485"/>
    </source>
</evidence>
<sequence>MKKALLLLVIVTGFLYSSCKKTDDGLGEIYGKWKLTETLNDPGDGSGKYMRVKGDSKNLTLLNTGQITGDAMPDLMTFRILDSTRLEISTRNYSMPLTYYYKVTAKTLTLNPPCIEGCGLKFIRQ</sequence>
<dbReference type="Proteomes" id="UP000291485">
    <property type="component" value="Unassembled WGS sequence"/>
</dbReference>
<dbReference type="OrthoDB" id="955522at2"/>
<gene>
    <name evidence="1" type="ORF">EZ449_20785</name>
</gene>
<reference evidence="1 2" key="1">
    <citation type="submission" date="2019-02" db="EMBL/GenBank/DDBJ databases">
        <title>Pedobacter sp. RP-3-11 sp. nov., isolated from Arctic soil.</title>
        <authorList>
            <person name="Dahal R.H."/>
        </authorList>
    </citation>
    <scope>NUCLEOTIDE SEQUENCE [LARGE SCALE GENOMIC DNA]</scope>
    <source>
        <strain evidence="1 2">RP-3-11</strain>
    </source>
</reference>